<dbReference type="InterPro" id="IPR050109">
    <property type="entry name" value="HTH-type_TetR-like_transc_reg"/>
</dbReference>
<accession>A0ABW6P509</accession>
<feature type="DNA-binding region" description="H-T-H motif" evidence="2">
    <location>
        <begin position="36"/>
        <end position="55"/>
    </location>
</feature>
<evidence type="ECO:0000256" key="2">
    <source>
        <dbReference type="PROSITE-ProRule" id="PRU00335"/>
    </source>
</evidence>
<dbReference type="Pfam" id="PF00440">
    <property type="entry name" value="TetR_N"/>
    <property type="match status" value="1"/>
</dbReference>
<name>A0ABW6P509_9NOCA</name>
<evidence type="ECO:0000256" key="1">
    <source>
        <dbReference type="ARBA" id="ARBA00023125"/>
    </source>
</evidence>
<evidence type="ECO:0000313" key="5">
    <source>
        <dbReference type="Proteomes" id="UP001601442"/>
    </source>
</evidence>
<dbReference type="PROSITE" id="PS50977">
    <property type="entry name" value="HTH_TETR_2"/>
    <property type="match status" value="1"/>
</dbReference>
<dbReference type="SUPFAM" id="SSF48498">
    <property type="entry name" value="Tetracyclin repressor-like, C-terminal domain"/>
    <property type="match status" value="1"/>
</dbReference>
<dbReference type="SUPFAM" id="SSF46689">
    <property type="entry name" value="Homeodomain-like"/>
    <property type="match status" value="1"/>
</dbReference>
<keyword evidence="1 2" id="KW-0238">DNA-binding</keyword>
<comment type="caution">
    <text evidence="4">The sequence shown here is derived from an EMBL/GenBank/DDBJ whole genome shotgun (WGS) entry which is preliminary data.</text>
</comment>
<reference evidence="4 5" key="1">
    <citation type="submission" date="2024-10" db="EMBL/GenBank/DDBJ databases">
        <title>The Natural Products Discovery Center: Release of the First 8490 Sequenced Strains for Exploring Actinobacteria Biosynthetic Diversity.</title>
        <authorList>
            <person name="Kalkreuter E."/>
            <person name="Kautsar S.A."/>
            <person name="Yang D."/>
            <person name="Bader C.D."/>
            <person name="Teijaro C.N."/>
            <person name="Fluegel L."/>
            <person name="Davis C.M."/>
            <person name="Simpson J.R."/>
            <person name="Lauterbach L."/>
            <person name="Steele A.D."/>
            <person name="Gui C."/>
            <person name="Meng S."/>
            <person name="Li G."/>
            <person name="Viehrig K."/>
            <person name="Ye F."/>
            <person name="Su P."/>
            <person name="Kiefer A.F."/>
            <person name="Nichols A."/>
            <person name="Cepeda A.J."/>
            <person name="Yan W."/>
            <person name="Fan B."/>
            <person name="Jiang Y."/>
            <person name="Adhikari A."/>
            <person name="Zheng C.-J."/>
            <person name="Schuster L."/>
            <person name="Cowan T.M."/>
            <person name="Smanski M.J."/>
            <person name="Chevrette M.G."/>
            <person name="De Carvalho L.P.S."/>
            <person name="Shen B."/>
        </authorList>
    </citation>
    <scope>NUCLEOTIDE SEQUENCE [LARGE SCALE GENOMIC DNA]</scope>
    <source>
        <strain evidence="4 5">NPDC004119</strain>
    </source>
</reference>
<proteinExistence type="predicted"/>
<protein>
    <submittedName>
        <fullName evidence="4">TetR family transcriptional regulator</fullName>
    </submittedName>
</protein>
<dbReference type="EMBL" id="JBIAMT010000002">
    <property type="protein sequence ID" value="MFF0497663.1"/>
    <property type="molecule type" value="Genomic_DNA"/>
</dbReference>
<dbReference type="InterPro" id="IPR009057">
    <property type="entry name" value="Homeodomain-like_sf"/>
</dbReference>
<gene>
    <name evidence="4" type="ORF">ACFYU5_14740</name>
</gene>
<dbReference type="InterPro" id="IPR036271">
    <property type="entry name" value="Tet_transcr_reg_TetR-rel_C_sf"/>
</dbReference>
<dbReference type="Gene3D" id="1.10.357.10">
    <property type="entry name" value="Tetracycline Repressor, domain 2"/>
    <property type="match status" value="1"/>
</dbReference>
<dbReference type="RefSeq" id="WP_387394363.1">
    <property type="nucleotide sequence ID" value="NZ_JBIAMT010000002.1"/>
</dbReference>
<dbReference type="Gene3D" id="1.10.10.60">
    <property type="entry name" value="Homeodomain-like"/>
    <property type="match status" value="1"/>
</dbReference>
<dbReference type="PANTHER" id="PTHR30055:SF235">
    <property type="entry name" value="TRANSCRIPTIONAL REGULATORY PROTEIN"/>
    <property type="match status" value="1"/>
</dbReference>
<dbReference type="PRINTS" id="PR00455">
    <property type="entry name" value="HTHTETR"/>
</dbReference>
<dbReference type="InterPro" id="IPR001647">
    <property type="entry name" value="HTH_TetR"/>
</dbReference>
<sequence>MSSRPVTRAQQRRDTEARILQAARSLFAEAGYEATTIRAIAAEAATDPGLVMRYFGSKADLFARVAGIEPDAEVTGTPEQAAEQLLAALEHKLAEQPIDALAAIRSMFTHPQAADDIRSAMTTRQRQAADHMATTDADLRAGLIGAITIGAVIGRHLLQLDGLRDAEPERITAMLRHAFHDIVHGTPESPPDHAAPGMSHE</sequence>
<dbReference type="Proteomes" id="UP001601442">
    <property type="component" value="Unassembled WGS sequence"/>
</dbReference>
<feature type="domain" description="HTH tetR-type" evidence="3">
    <location>
        <begin position="13"/>
        <end position="73"/>
    </location>
</feature>
<evidence type="ECO:0000259" key="3">
    <source>
        <dbReference type="PROSITE" id="PS50977"/>
    </source>
</evidence>
<dbReference type="InterPro" id="IPR041678">
    <property type="entry name" value="TetR_C_16"/>
</dbReference>
<dbReference type="Pfam" id="PF17920">
    <property type="entry name" value="TetR_C_16"/>
    <property type="match status" value="1"/>
</dbReference>
<evidence type="ECO:0000313" key="4">
    <source>
        <dbReference type="EMBL" id="MFF0497663.1"/>
    </source>
</evidence>
<organism evidence="4 5">
    <name type="scientific">Nocardia aobensis</name>
    <dbReference type="NCBI Taxonomy" id="257277"/>
    <lineage>
        <taxon>Bacteria</taxon>
        <taxon>Bacillati</taxon>
        <taxon>Actinomycetota</taxon>
        <taxon>Actinomycetes</taxon>
        <taxon>Mycobacteriales</taxon>
        <taxon>Nocardiaceae</taxon>
        <taxon>Nocardia</taxon>
    </lineage>
</organism>
<dbReference type="PANTHER" id="PTHR30055">
    <property type="entry name" value="HTH-TYPE TRANSCRIPTIONAL REGULATOR RUTR"/>
    <property type="match status" value="1"/>
</dbReference>
<keyword evidence="5" id="KW-1185">Reference proteome</keyword>